<protein>
    <submittedName>
        <fullName evidence="2">Uncharacterized protein</fullName>
    </submittedName>
</protein>
<dbReference type="Proteomes" id="UP000595095">
    <property type="component" value="Chromosome"/>
</dbReference>
<dbReference type="KEGG" id="smaa:IT774_02535"/>
<reference evidence="2 3" key="1">
    <citation type="submission" date="2020-11" db="EMBL/GenBank/DDBJ databases">
        <title>Complete genome sequence for Salinimonas sp. strain G2-b.</title>
        <authorList>
            <person name="Park S.-J."/>
        </authorList>
    </citation>
    <scope>NUCLEOTIDE SEQUENCE [LARGE SCALE GENOMIC DNA]</scope>
    <source>
        <strain evidence="2 3">G2-b</strain>
    </source>
</reference>
<keyword evidence="3" id="KW-1185">Reference proteome</keyword>
<evidence type="ECO:0000313" key="3">
    <source>
        <dbReference type="Proteomes" id="UP000595095"/>
    </source>
</evidence>
<evidence type="ECO:0000256" key="1">
    <source>
        <dbReference type="SAM" id="Phobius"/>
    </source>
</evidence>
<keyword evidence="1" id="KW-1133">Transmembrane helix</keyword>
<dbReference type="AlphaFoldDB" id="A0A7S9DZB1"/>
<keyword evidence="1" id="KW-0472">Membrane</keyword>
<dbReference type="EMBL" id="CP064795">
    <property type="protein sequence ID" value="QPG06115.1"/>
    <property type="molecule type" value="Genomic_DNA"/>
</dbReference>
<evidence type="ECO:0000313" key="2">
    <source>
        <dbReference type="EMBL" id="QPG06115.1"/>
    </source>
</evidence>
<sequence length="76" mass="8538">MSEVQKMLVSFHVSLVLVSIMISTLLFVFEIIPLSLIIVATLLNLLLLELGFFLKSRFLTSPEKPQPNPKTSPKIL</sequence>
<feature type="transmembrane region" description="Helical" evidence="1">
    <location>
        <begin position="34"/>
        <end position="54"/>
    </location>
</feature>
<proteinExistence type="predicted"/>
<accession>A0A7S9DZB1</accession>
<feature type="transmembrane region" description="Helical" evidence="1">
    <location>
        <begin position="7"/>
        <end position="28"/>
    </location>
</feature>
<name>A0A7S9DZB1_9ALTE</name>
<gene>
    <name evidence="2" type="ORF">IT774_02535</name>
</gene>
<organism evidence="2 3">
    <name type="scientific">Salinimonas marina</name>
    <dbReference type="NCBI Taxonomy" id="2785918"/>
    <lineage>
        <taxon>Bacteria</taxon>
        <taxon>Pseudomonadati</taxon>
        <taxon>Pseudomonadota</taxon>
        <taxon>Gammaproteobacteria</taxon>
        <taxon>Alteromonadales</taxon>
        <taxon>Alteromonadaceae</taxon>
        <taxon>Alteromonas/Salinimonas group</taxon>
        <taxon>Salinimonas</taxon>
    </lineage>
</organism>
<dbReference type="RefSeq" id="WP_195811192.1">
    <property type="nucleotide sequence ID" value="NZ_CP064795.1"/>
</dbReference>
<keyword evidence="1" id="KW-0812">Transmembrane</keyword>